<dbReference type="InterPro" id="IPR000182">
    <property type="entry name" value="GNAT_dom"/>
</dbReference>
<dbReference type="Gene3D" id="3.40.630.30">
    <property type="match status" value="1"/>
</dbReference>
<dbReference type="SUPFAM" id="SSF55729">
    <property type="entry name" value="Acyl-CoA N-acyltransferases (Nat)"/>
    <property type="match status" value="1"/>
</dbReference>
<dbReference type="AlphaFoldDB" id="A0A378U010"/>
<organism evidence="2 3">
    <name type="scientific">Neisseria elongata</name>
    <dbReference type="NCBI Taxonomy" id="495"/>
    <lineage>
        <taxon>Bacteria</taxon>
        <taxon>Pseudomonadati</taxon>
        <taxon>Pseudomonadota</taxon>
        <taxon>Betaproteobacteria</taxon>
        <taxon>Neisseriales</taxon>
        <taxon>Neisseriaceae</taxon>
        <taxon>Neisseria</taxon>
    </lineage>
</organism>
<gene>
    <name evidence="2" type="ORF">NCTC10660_01483</name>
</gene>
<proteinExistence type="predicted"/>
<accession>A0A378U010</accession>
<sequence>MPQTVTLVPYDPAHAADLDYRLHGEQAQYSVSPQERLQNGRFAAPDCLAVTILCQNRPIGFFILDKGSDRLTYSTNPRAVLLRSMSVNPAYQGQGCARAALADDKLAPLIRSILPDCDEIVFGVHHANRAAIGLYQSCGFADTGRTFMGTKGLQYIYSKTIR</sequence>
<dbReference type="Pfam" id="PF00583">
    <property type="entry name" value="Acetyltransf_1"/>
    <property type="match status" value="1"/>
</dbReference>
<dbReference type="Proteomes" id="UP000254927">
    <property type="component" value="Unassembled WGS sequence"/>
</dbReference>
<dbReference type="InterPro" id="IPR016181">
    <property type="entry name" value="Acyl_CoA_acyltransferase"/>
</dbReference>
<evidence type="ECO:0000259" key="1">
    <source>
        <dbReference type="PROSITE" id="PS51186"/>
    </source>
</evidence>
<dbReference type="PROSITE" id="PS51186">
    <property type="entry name" value="GNAT"/>
    <property type="match status" value="1"/>
</dbReference>
<evidence type="ECO:0000313" key="2">
    <source>
        <dbReference type="EMBL" id="STZ67984.1"/>
    </source>
</evidence>
<evidence type="ECO:0000313" key="3">
    <source>
        <dbReference type="Proteomes" id="UP000254927"/>
    </source>
</evidence>
<keyword evidence="2" id="KW-0808">Transferase</keyword>
<reference evidence="2 3" key="1">
    <citation type="submission" date="2018-06" db="EMBL/GenBank/DDBJ databases">
        <authorList>
            <consortium name="Pathogen Informatics"/>
            <person name="Doyle S."/>
        </authorList>
    </citation>
    <scope>NUCLEOTIDE SEQUENCE [LARGE SCALE GENOMIC DNA]</scope>
    <source>
        <strain evidence="2 3">NCTC10660</strain>
    </source>
</reference>
<dbReference type="RefSeq" id="WP_049254725.1">
    <property type="nucleotide sequence ID" value="NZ_BTPO01000023.1"/>
</dbReference>
<name>A0A378U010_NEIEL</name>
<protein>
    <submittedName>
        <fullName evidence="2">Acetyltransferase (GNAT) family</fullName>
    </submittedName>
</protein>
<dbReference type="CDD" id="cd04301">
    <property type="entry name" value="NAT_SF"/>
    <property type="match status" value="1"/>
</dbReference>
<dbReference type="GO" id="GO:0016747">
    <property type="term" value="F:acyltransferase activity, transferring groups other than amino-acyl groups"/>
    <property type="evidence" value="ECO:0007669"/>
    <property type="project" value="InterPro"/>
</dbReference>
<dbReference type="EMBL" id="UGQW01000002">
    <property type="protein sequence ID" value="STZ67984.1"/>
    <property type="molecule type" value="Genomic_DNA"/>
</dbReference>
<feature type="domain" description="N-acetyltransferase" evidence="1">
    <location>
        <begin position="5"/>
        <end position="162"/>
    </location>
</feature>
<dbReference type="GeneID" id="93352468"/>